<evidence type="ECO:0000313" key="15">
    <source>
        <dbReference type="EMBL" id="GAA3016946.1"/>
    </source>
</evidence>
<dbReference type="EMBL" id="BAAAXQ010000034">
    <property type="protein sequence ID" value="GAA3016946.1"/>
    <property type="molecule type" value="Genomic_DNA"/>
</dbReference>
<evidence type="ECO:0000256" key="5">
    <source>
        <dbReference type="ARBA" id="ARBA00022763"/>
    </source>
</evidence>
<feature type="domain" description="ABC transporter" evidence="14">
    <location>
        <begin position="4"/>
        <end position="438"/>
    </location>
</feature>
<name>A0ABN3Y434_9ENTE</name>
<comment type="similarity">
    <text evidence="11">Belongs to the ABC transporter superfamily. UvrA family.</text>
</comment>
<dbReference type="PANTHER" id="PTHR43152:SF3">
    <property type="entry name" value="UVRABC SYSTEM PROTEIN A"/>
    <property type="match status" value="1"/>
</dbReference>
<dbReference type="InterPro" id="IPR017871">
    <property type="entry name" value="ABC_transporter-like_CS"/>
</dbReference>
<dbReference type="Proteomes" id="UP001501577">
    <property type="component" value="Unassembled WGS sequence"/>
</dbReference>
<dbReference type="PROSITE" id="PS00211">
    <property type="entry name" value="ABC_TRANSPORTER_1"/>
    <property type="match status" value="2"/>
</dbReference>
<gene>
    <name evidence="15" type="ORF">GCM10019998_11470</name>
</gene>
<feature type="domain" description="ABC transporter" evidence="14">
    <location>
        <begin position="448"/>
        <end position="746"/>
    </location>
</feature>
<keyword evidence="8" id="KW-0267">Excision nuclease</keyword>
<evidence type="ECO:0000256" key="8">
    <source>
        <dbReference type="ARBA" id="ARBA00022881"/>
    </source>
</evidence>
<keyword evidence="16" id="KW-1185">Reference proteome</keyword>
<dbReference type="SUPFAM" id="SSF52540">
    <property type="entry name" value="P-loop containing nucleoside triphosphate hydrolases"/>
    <property type="match status" value="2"/>
</dbReference>
<evidence type="ECO:0000256" key="11">
    <source>
        <dbReference type="ARBA" id="ARBA00038000"/>
    </source>
</evidence>
<dbReference type="InterPro" id="IPR003439">
    <property type="entry name" value="ABC_transporter-like_ATP-bd"/>
</dbReference>
<evidence type="ECO:0000313" key="16">
    <source>
        <dbReference type="Proteomes" id="UP001501577"/>
    </source>
</evidence>
<evidence type="ECO:0000256" key="13">
    <source>
        <dbReference type="ARBA" id="ARBA00042156"/>
    </source>
</evidence>
<comment type="caution">
    <text evidence="15">The sequence shown here is derived from an EMBL/GenBank/DDBJ whole genome shotgun (WGS) entry which is preliminary data.</text>
</comment>
<protein>
    <recommendedName>
        <fullName evidence="12">UvrABC system protein A</fullName>
    </recommendedName>
    <alternativeName>
        <fullName evidence="13">Excinuclease ABC subunit A</fullName>
    </alternativeName>
</protein>
<keyword evidence="3" id="KW-0677">Repeat</keyword>
<evidence type="ECO:0000256" key="10">
    <source>
        <dbReference type="ARBA" id="ARBA00023204"/>
    </source>
</evidence>
<keyword evidence="9" id="KW-0238">DNA-binding</keyword>
<keyword evidence="4" id="KW-0547">Nucleotide-binding</keyword>
<proteinExistence type="inferred from homology"/>
<evidence type="ECO:0000256" key="7">
    <source>
        <dbReference type="ARBA" id="ARBA00022840"/>
    </source>
</evidence>
<dbReference type="Gene3D" id="1.10.8.280">
    <property type="entry name" value="ABC transporter ATPase domain-like"/>
    <property type="match status" value="1"/>
</dbReference>
<sequence>MEYIKIKNAKQNNLKDVTVEIPKHQLTVVTGVSGSGKSSLVFDTLAAESRRELNDTFSSYVQAYLPKYGRPEVEKIENLSVSIMIEQQKVSANSRSTVGTYTDIYTFLRLLFSRVGKPFIGYSDTFSFNHPDGKCPTCDGLGKVTDIHLEKLVDFDKSLNEDPIDFPTFHKGKWRWKRYADSGLFDLDKKIKDYTPEEWDLFFYAPQQQVKDAPAEWPHTALYEGIVPRVKRSIINSDEGHRHQKQLDRFVTVKECPDCHGTRVNERVRSCKIAGKNIADVVSMSLEQLKEFVTAISDPLAVNVKSEIMLRIQALIDIGLSYLTLERATGTLSGGEAQRIKIAKYINSSLNDIMYILDEPSAGLHLQDIERISQALLAIRNKGNTVVLVEHHPQLIKMADYIVDLGPKAGESGGKIQFAGPYEQFLQANTMTSKALQANVSLNTTPRVVKETLAIKNANLHNLKNLSVDIPLGVLTVICGVAGSGKSSLANVIYQKIVEREQELVYISQKNIGVNLRSTPMTYLNIFDKIRSLFAKENNVSPAWFSYNSKGACPRCKGKGIIVSDMSFMEDVTTVCELCHGTRYNEEATKYLYHGKTIVGVLDMNVKESFEFFKDQPFSKELKQLLDVGLGYLKLNQSLTTLSGGELQRLKLADNLHREGTIYLLDEPTDGLHLDDIQQLLDLFEQMVDEGNSIILLEHHMSVIKRADWVIEIGPEGGDKGGYLTFSGTVQDLVKTDNTVTAPYLITNKE</sequence>
<dbReference type="Gene3D" id="1.20.1580.10">
    <property type="entry name" value="ABC transporter ATPase like domain"/>
    <property type="match status" value="2"/>
</dbReference>
<dbReference type="CDD" id="cd03270">
    <property type="entry name" value="ABC_UvrA_I"/>
    <property type="match status" value="1"/>
</dbReference>
<evidence type="ECO:0000256" key="4">
    <source>
        <dbReference type="ARBA" id="ARBA00022741"/>
    </source>
</evidence>
<organism evidence="15 16">
    <name type="scientific">Tetragenococcus solitarius</name>
    <dbReference type="NCBI Taxonomy" id="71453"/>
    <lineage>
        <taxon>Bacteria</taxon>
        <taxon>Bacillati</taxon>
        <taxon>Bacillota</taxon>
        <taxon>Bacilli</taxon>
        <taxon>Lactobacillales</taxon>
        <taxon>Enterococcaceae</taxon>
        <taxon>Tetragenococcus</taxon>
    </lineage>
</organism>
<keyword evidence="5" id="KW-0227">DNA damage</keyword>
<keyword evidence="2" id="KW-0963">Cytoplasm</keyword>
<dbReference type="PANTHER" id="PTHR43152">
    <property type="entry name" value="UVRABC SYSTEM PROTEIN A"/>
    <property type="match status" value="1"/>
</dbReference>
<evidence type="ECO:0000259" key="14">
    <source>
        <dbReference type="PROSITE" id="PS50893"/>
    </source>
</evidence>
<reference evidence="15 16" key="1">
    <citation type="journal article" date="2019" name="Int. J. Syst. Evol. Microbiol.">
        <title>The Global Catalogue of Microorganisms (GCM) 10K type strain sequencing project: providing services to taxonomists for standard genome sequencing and annotation.</title>
        <authorList>
            <consortium name="The Broad Institute Genomics Platform"/>
            <consortium name="The Broad Institute Genome Sequencing Center for Infectious Disease"/>
            <person name="Wu L."/>
            <person name="Ma J."/>
        </authorList>
    </citation>
    <scope>NUCLEOTIDE SEQUENCE [LARGE SCALE GENOMIC DNA]</scope>
    <source>
        <strain evidence="15 16">JCM 8736</strain>
    </source>
</reference>
<keyword evidence="6" id="KW-0228">DNA excision</keyword>
<keyword evidence="10" id="KW-0234">DNA repair</keyword>
<evidence type="ECO:0000256" key="6">
    <source>
        <dbReference type="ARBA" id="ARBA00022769"/>
    </source>
</evidence>
<dbReference type="InterPro" id="IPR027417">
    <property type="entry name" value="P-loop_NTPase"/>
</dbReference>
<evidence type="ECO:0000256" key="3">
    <source>
        <dbReference type="ARBA" id="ARBA00022737"/>
    </source>
</evidence>
<dbReference type="PROSITE" id="PS50893">
    <property type="entry name" value="ABC_TRANSPORTER_2"/>
    <property type="match status" value="2"/>
</dbReference>
<dbReference type="Pfam" id="PF00005">
    <property type="entry name" value="ABC_tran"/>
    <property type="match status" value="1"/>
</dbReference>
<accession>A0ABN3Y434</accession>
<dbReference type="RefSeq" id="WP_068710052.1">
    <property type="nucleotide sequence ID" value="NZ_BAAAXQ010000034.1"/>
</dbReference>
<keyword evidence="7" id="KW-0067">ATP-binding</keyword>
<dbReference type="Gene3D" id="3.40.50.300">
    <property type="entry name" value="P-loop containing nucleotide triphosphate hydrolases"/>
    <property type="match status" value="2"/>
</dbReference>
<evidence type="ECO:0000256" key="2">
    <source>
        <dbReference type="ARBA" id="ARBA00022490"/>
    </source>
</evidence>
<comment type="subcellular location">
    <subcellularLocation>
        <location evidence="1">Cytoplasm</location>
    </subcellularLocation>
</comment>
<evidence type="ECO:0000256" key="1">
    <source>
        <dbReference type="ARBA" id="ARBA00004496"/>
    </source>
</evidence>
<evidence type="ECO:0000256" key="9">
    <source>
        <dbReference type="ARBA" id="ARBA00023125"/>
    </source>
</evidence>
<evidence type="ECO:0000256" key="12">
    <source>
        <dbReference type="ARBA" id="ARBA00039316"/>
    </source>
</evidence>